<dbReference type="HOGENOM" id="CLU_214268_0_0_9"/>
<evidence type="ECO:0000313" key="3">
    <source>
        <dbReference type="Proteomes" id="UP000011728"/>
    </source>
</evidence>
<proteinExistence type="predicted"/>
<sequence>MSTKDGIHKPGSSNPEQKGLRRQKLHSSQNNVGDSKNIPQYENFDGEPIK</sequence>
<dbReference type="KEGG" id="csr:Cspa_c10760"/>
<accession>M1MTF9</accession>
<feature type="compositionally biased region" description="Polar residues" evidence="1">
    <location>
        <begin position="26"/>
        <end position="40"/>
    </location>
</feature>
<dbReference type="NCBIfam" id="NF040919">
    <property type="entry name" value="Clostri_philic"/>
    <property type="match status" value="1"/>
</dbReference>
<feature type="region of interest" description="Disordered" evidence="1">
    <location>
        <begin position="1"/>
        <end position="50"/>
    </location>
</feature>
<dbReference type="Proteomes" id="UP000011728">
    <property type="component" value="Chromosome"/>
</dbReference>
<name>M1MTF9_9CLOT</name>
<protein>
    <submittedName>
        <fullName evidence="2">Uncharacterized protein</fullName>
    </submittedName>
</protein>
<dbReference type="EMBL" id="CP004121">
    <property type="protein sequence ID" value="AGF54852.1"/>
    <property type="molecule type" value="Genomic_DNA"/>
</dbReference>
<dbReference type="PATRIC" id="fig|931276.5.peg.1032"/>
<organism evidence="2 3">
    <name type="scientific">Clostridium saccharoperbutylacetonicum N1-4(HMT)</name>
    <dbReference type="NCBI Taxonomy" id="931276"/>
    <lineage>
        <taxon>Bacteria</taxon>
        <taxon>Bacillati</taxon>
        <taxon>Bacillota</taxon>
        <taxon>Clostridia</taxon>
        <taxon>Eubacteriales</taxon>
        <taxon>Clostridiaceae</taxon>
        <taxon>Clostridium</taxon>
    </lineage>
</organism>
<dbReference type="RefSeq" id="WP_015391177.1">
    <property type="nucleotide sequence ID" value="NC_020291.1"/>
</dbReference>
<gene>
    <name evidence="2" type="ORF">Cspa_c10760</name>
</gene>
<keyword evidence="3" id="KW-1185">Reference proteome</keyword>
<dbReference type="eggNOG" id="ENOG50324JR">
    <property type="taxonomic scope" value="Bacteria"/>
</dbReference>
<evidence type="ECO:0000256" key="1">
    <source>
        <dbReference type="SAM" id="MobiDB-lite"/>
    </source>
</evidence>
<reference evidence="2 3" key="1">
    <citation type="submission" date="2013-02" db="EMBL/GenBank/DDBJ databases">
        <title>Genome sequence of Clostridium saccharoperbutylacetonicum N1-4(HMT).</title>
        <authorList>
            <person name="Poehlein A."/>
            <person name="Daniel R."/>
        </authorList>
    </citation>
    <scope>NUCLEOTIDE SEQUENCE [LARGE SCALE GENOMIC DNA]</scope>
    <source>
        <strain evidence="3">N1-4(HMT)</strain>
    </source>
</reference>
<evidence type="ECO:0000313" key="2">
    <source>
        <dbReference type="EMBL" id="AGF54852.1"/>
    </source>
</evidence>
<dbReference type="AlphaFoldDB" id="M1MTF9"/>